<reference evidence="7 8" key="1">
    <citation type="submission" date="2019-05" db="EMBL/GenBank/DDBJ databases">
        <authorList>
            <person name="Moore K."/>
            <person name="O'Neill P."/>
            <person name="Farbos A."/>
            <person name="Studholme D.J."/>
        </authorList>
    </citation>
    <scope>NUCLEOTIDE SEQUENCE [LARGE SCALE GENOMIC DNA]</scope>
    <source>
        <strain evidence="7 8">DSM 9128</strain>
    </source>
</reference>
<dbReference type="Pfam" id="PF03706">
    <property type="entry name" value="LPG_synthase_TM"/>
    <property type="match status" value="1"/>
</dbReference>
<comment type="caution">
    <text evidence="7">The sequence shown here is derived from an EMBL/GenBank/DDBJ whole genome shotgun (WGS) entry which is preliminary data.</text>
</comment>
<organism evidence="7 8">
    <name type="scientific">Pseudomonas nitroreducens</name>
    <dbReference type="NCBI Taxonomy" id="46680"/>
    <lineage>
        <taxon>Bacteria</taxon>
        <taxon>Pseudomonadati</taxon>
        <taxon>Pseudomonadota</taxon>
        <taxon>Gammaproteobacteria</taxon>
        <taxon>Pseudomonadales</taxon>
        <taxon>Pseudomonadaceae</taxon>
        <taxon>Pseudomonas</taxon>
    </lineage>
</organism>
<feature type="transmembrane region" description="Helical" evidence="6">
    <location>
        <begin position="45"/>
        <end position="64"/>
    </location>
</feature>
<evidence type="ECO:0000256" key="6">
    <source>
        <dbReference type="SAM" id="Phobius"/>
    </source>
</evidence>
<keyword evidence="5 6" id="KW-0472">Membrane</keyword>
<feature type="transmembrane region" description="Helical" evidence="6">
    <location>
        <begin position="204"/>
        <end position="226"/>
    </location>
</feature>
<name>A0A5R8ZZB5_PSENT</name>
<evidence type="ECO:0000256" key="2">
    <source>
        <dbReference type="ARBA" id="ARBA00022475"/>
    </source>
</evidence>
<evidence type="ECO:0000256" key="3">
    <source>
        <dbReference type="ARBA" id="ARBA00022692"/>
    </source>
</evidence>
<dbReference type="PANTHER" id="PTHR39087">
    <property type="entry name" value="UPF0104 MEMBRANE PROTEIN MJ1595"/>
    <property type="match status" value="1"/>
</dbReference>
<evidence type="ECO:0000313" key="8">
    <source>
        <dbReference type="Proteomes" id="UP000307510"/>
    </source>
</evidence>
<evidence type="ECO:0000256" key="4">
    <source>
        <dbReference type="ARBA" id="ARBA00022989"/>
    </source>
</evidence>
<proteinExistence type="predicted"/>
<dbReference type="AlphaFoldDB" id="A0A5R8ZZB5"/>
<keyword evidence="3 6" id="KW-0812">Transmembrane</keyword>
<dbReference type="EMBL" id="VASG01000006">
    <property type="protein sequence ID" value="TLP71610.1"/>
    <property type="molecule type" value="Genomic_DNA"/>
</dbReference>
<dbReference type="RefSeq" id="WP_138215788.1">
    <property type="nucleotide sequence ID" value="NZ_VASG01000006.1"/>
</dbReference>
<evidence type="ECO:0000256" key="5">
    <source>
        <dbReference type="ARBA" id="ARBA00023136"/>
    </source>
</evidence>
<accession>A0A5R8ZZB5</accession>
<gene>
    <name evidence="7" type="ORF">FEA48_22590</name>
</gene>
<feature type="transmembrane region" description="Helical" evidence="6">
    <location>
        <begin position="84"/>
        <end position="107"/>
    </location>
</feature>
<reference evidence="8" key="2">
    <citation type="submission" date="2019-06" db="EMBL/GenBank/DDBJ databases">
        <title>AzeR, a transcriptional regulator that responds to azelaic acid in Pseudomonas nitroreducens.</title>
        <authorList>
            <person name="Bez C."/>
            <person name="Javvadi S.G."/>
            <person name="Bertani I."/>
            <person name="Devescovi G."/>
            <person name="Studholme D.J."/>
            <person name="Geller A."/>
            <person name="Levy A."/>
            <person name="Venturi V."/>
        </authorList>
    </citation>
    <scope>NUCLEOTIDE SEQUENCE [LARGE SCALE GENOMIC DNA]</scope>
    <source>
        <strain evidence="8">DSM 9128</strain>
    </source>
</reference>
<feature type="transmembrane region" description="Helical" evidence="6">
    <location>
        <begin position="165"/>
        <end position="184"/>
    </location>
</feature>
<feature type="transmembrane region" description="Helical" evidence="6">
    <location>
        <begin position="12"/>
        <end position="33"/>
    </location>
</feature>
<evidence type="ECO:0000256" key="1">
    <source>
        <dbReference type="ARBA" id="ARBA00004651"/>
    </source>
</evidence>
<evidence type="ECO:0000313" key="7">
    <source>
        <dbReference type="EMBL" id="TLP71610.1"/>
    </source>
</evidence>
<comment type="subcellular location">
    <subcellularLocation>
        <location evidence="1">Cell membrane</location>
        <topology evidence="1">Multi-pass membrane protein</topology>
    </subcellularLocation>
</comment>
<keyword evidence="4 6" id="KW-1133">Transmembrane helix</keyword>
<feature type="transmembrane region" description="Helical" evidence="6">
    <location>
        <begin position="280"/>
        <end position="301"/>
    </location>
</feature>
<dbReference type="GO" id="GO:0005886">
    <property type="term" value="C:plasma membrane"/>
    <property type="evidence" value="ECO:0007669"/>
    <property type="project" value="UniProtKB-SubCell"/>
</dbReference>
<feature type="transmembrane region" description="Helical" evidence="6">
    <location>
        <begin position="134"/>
        <end position="153"/>
    </location>
</feature>
<dbReference type="PANTHER" id="PTHR39087:SF2">
    <property type="entry name" value="UPF0104 MEMBRANE PROTEIN MJ1595"/>
    <property type="match status" value="1"/>
</dbReference>
<dbReference type="Proteomes" id="UP000307510">
    <property type="component" value="Unassembled WGS sequence"/>
</dbReference>
<protein>
    <submittedName>
        <fullName evidence="7">UPF0104 family protein</fullName>
    </submittedName>
</protein>
<dbReference type="InterPro" id="IPR022791">
    <property type="entry name" value="L-PG_synthase/AglD"/>
</dbReference>
<keyword evidence="2" id="KW-1003">Cell membrane</keyword>
<sequence>MNHKRFWKLANRAFNVLLLIALPVLLFLLLRATDWNEVFRLLREYRLSTLALGMLIAFGSYGIFSSFDVLSRYYIGHPLPVRRVFTVAFVCNAFNLNLSSWVGAIALRYRLYGRLGMSTGDITRILTFSLITNWYGYLLLAGVLFVCSFPNLPESWSLGQSGLRAIGVLLLLLGAAYLLACRFARRRAWGWKRYRLNLPTWRLAALQGLAGASNWSMMALLIYSLLPSSASYPEVLATLMISSIAGVVLHVPAGLGVIETVFITVLHDHFSRGELVAALIGYRVLYFLIPLLLACLVYLWLERRAKKLRRRAERREAARRQGAPAISPAADRG</sequence>